<dbReference type="GO" id="GO:0005686">
    <property type="term" value="C:U2 snRNP"/>
    <property type="evidence" value="ECO:0007669"/>
    <property type="project" value="TreeGrafter"/>
</dbReference>
<dbReference type="GO" id="GO:0000398">
    <property type="term" value="P:mRNA splicing, via spliceosome"/>
    <property type="evidence" value="ECO:0007669"/>
    <property type="project" value="UniProtKB-UniRule"/>
</dbReference>
<name>A0A6B2LVY6_9EUKA</name>
<dbReference type="InterPro" id="IPR017089">
    <property type="entry name" value="Splicing_factor_3B_subunit_5"/>
</dbReference>
<evidence type="ECO:0000313" key="3">
    <source>
        <dbReference type="EMBL" id="NDV40831.1"/>
    </source>
</evidence>
<evidence type="ECO:0000256" key="1">
    <source>
        <dbReference type="ARBA" id="ARBA00009568"/>
    </source>
</evidence>
<dbReference type="EMBL" id="GIBP01011862">
    <property type="protein sequence ID" value="NDV40831.1"/>
    <property type="molecule type" value="Transcribed_RNA"/>
</dbReference>
<protein>
    <recommendedName>
        <fullName evidence="2">Splicing factor subunit</fullName>
    </recommendedName>
</protein>
<dbReference type="PIRSF" id="PIRSF037010">
    <property type="entry name" value="Splicing_factor_3B_subunit_5"/>
    <property type="match status" value="1"/>
</dbReference>
<dbReference type="GO" id="GO:0071011">
    <property type="term" value="C:precatalytic spliceosome"/>
    <property type="evidence" value="ECO:0007669"/>
    <property type="project" value="TreeGrafter"/>
</dbReference>
<evidence type="ECO:0000256" key="2">
    <source>
        <dbReference type="PIRNR" id="PIRNR037010"/>
    </source>
</evidence>
<comment type="similarity">
    <text evidence="1 2">Belongs to the SF3B5 family.</text>
</comment>
<sequence length="90" mass="10149">MNTKDTIHSQLEHLQMKYVGTGHADTNKFEWGVNIQRDSYASYLGHLPMTYHFSIATNQAIGRMKYNMLEKMLAPCGPPPQTGSDDESSD</sequence>
<dbReference type="Pfam" id="PF07189">
    <property type="entry name" value="SF3b10"/>
    <property type="match status" value="1"/>
</dbReference>
<accession>A0A6B2LVY6</accession>
<organism evidence="3">
    <name type="scientific">Arcella intermedia</name>
    <dbReference type="NCBI Taxonomy" id="1963864"/>
    <lineage>
        <taxon>Eukaryota</taxon>
        <taxon>Amoebozoa</taxon>
        <taxon>Tubulinea</taxon>
        <taxon>Elardia</taxon>
        <taxon>Arcellinida</taxon>
        <taxon>Sphaerothecina</taxon>
        <taxon>Arcellidae</taxon>
        <taxon>Arcella</taxon>
    </lineage>
</organism>
<dbReference type="InterPro" id="IPR009846">
    <property type="entry name" value="SF3b5/RDS3-10"/>
</dbReference>
<proteinExistence type="inferred from homology"/>
<dbReference type="AlphaFoldDB" id="A0A6B2LVY6"/>
<dbReference type="PANTHER" id="PTHR20978">
    <property type="entry name" value="SPLICING FACTOR 3B SUBUNIT 5"/>
    <property type="match status" value="1"/>
</dbReference>
<reference evidence="3" key="1">
    <citation type="journal article" date="2020" name="J. Eukaryot. Microbiol.">
        <title>De novo Sequencing, Assembly and Annotation of the Transcriptome for the Free-Living Testate Amoeba Arcella intermedia.</title>
        <authorList>
            <person name="Ribeiro G.M."/>
            <person name="Porfirio-Sousa A.L."/>
            <person name="Maurer-Alcala X.X."/>
            <person name="Katz L.A."/>
            <person name="Lahr D.J.G."/>
        </authorList>
    </citation>
    <scope>NUCLEOTIDE SEQUENCE</scope>
</reference>
<dbReference type="PANTHER" id="PTHR20978:SF0">
    <property type="entry name" value="SPLICING FACTOR 3B SUBUNIT 5"/>
    <property type="match status" value="1"/>
</dbReference>